<dbReference type="EMBL" id="NJAJ01000017">
    <property type="protein sequence ID" value="PHM65290.1"/>
    <property type="molecule type" value="Genomic_DNA"/>
</dbReference>
<protein>
    <submittedName>
        <fullName evidence="2">Cell division protein FtsH</fullName>
    </submittedName>
</protein>
<keyword evidence="1" id="KW-0812">Transmembrane</keyword>
<organism evidence="2 3">
    <name type="scientific">Xenorhabdus stockiae</name>
    <dbReference type="NCBI Taxonomy" id="351614"/>
    <lineage>
        <taxon>Bacteria</taxon>
        <taxon>Pseudomonadati</taxon>
        <taxon>Pseudomonadota</taxon>
        <taxon>Gammaproteobacteria</taxon>
        <taxon>Enterobacterales</taxon>
        <taxon>Morganellaceae</taxon>
        <taxon>Xenorhabdus</taxon>
    </lineage>
</organism>
<evidence type="ECO:0000256" key="1">
    <source>
        <dbReference type="SAM" id="Phobius"/>
    </source>
</evidence>
<evidence type="ECO:0000313" key="2">
    <source>
        <dbReference type="EMBL" id="PHM65290.1"/>
    </source>
</evidence>
<keyword evidence="1" id="KW-1133">Transmembrane helix</keyword>
<dbReference type="GO" id="GO:0051301">
    <property type="term" value="P:cell division"/>
    <property type="evidence" value="ECO:0007669"/>
    <property type="project" value="UniProtKB-KW"/>
</dbReference>
<reference evidence="2 3" key="1">
    <citation type="journal article" date="2017" name="Nat. Microbiol.">
        <title>Natural product diversity associated with the nematode symbionts Photorhabdus and Xenorhabdus.</title>
        <authorList>
            <person name="Tobias N.J."/>
            <person name="Wolff H."/>
            <person name="Djahanschiri B."/>
            <person name="Grundmann F."/>
            <person name="Kronenwerth M."/>
            <person name="Shi Y.M."/>
            <person name="Simonyi S."/>
            <person name="Grun P."/>
            <person name="Shapiro-Ilan D."/>
            <person name="Pidot S.J."/>
            <person name="Stinear T.P."/>
            <person name="Ebersberger I."/>
            <person name="Bode H.B."/>
        </authorList>
    </citation>
    <scope>NUCLEOTIDE SEQUENCE [LARGE SCALE GENOMIC DNA]</scope>
    <source>
        <strain evidence="2 3">DSM 17904</strain>
    </source>
</reference>
<keyword evidence="2" id="KW-0131">Cell cycle</keyword>
<dbReference type="Pfam" id="PF13997">
    <property type="entry name" value="YqjK"/>
    <property type="match status" value="1"/>
</dbReference>
<dbReference type="RefSeq" id="WP_099125015.1">
    <property type="nucleotide sequence ID" value="NZ_CAWNRH010000079.1"/>
</dbReference>
<feature type="transmembrane region" description="Helical" evidence="1">
    <location>
        <begin position="51"/>
        <end position="67"/>
    </location>
</feature>
<keyword evidence="3" id="KW-1185">Reference proteome</keyword>
<comment type="caution">
    <text evidence="2">The sequence shown here is derived from an EMBL/GenBank/DDBJ whole genome shotgun (WGS) entry which is preliminary data.</text>
</comment>
<dbReference type="InterPro" id="IPR025612">
    <property type="entry name" value="YqjK"/>
</dbReference>
<name>A0A2D0KPC1_9GAMM</name>
<gene>
    <name evidence="2" type="ORF">Xsto_02086</name>
</gene>
<keyword evidence="2" id="KW-0132">Cell division</keyword>
<dbReference type="Proteomes" id="UP000222366">
    <property type="component" value="Unassembled WGS sequence"/>
</dbReference>
<dbReference type="AlphaFoldDB" id="A0A2D0KPC1"/>
<sequence>MNKSRRLQREQRKQALLQQIQLQRQSLSEHGQQWLALTRTYDHSWQTLLSFKPYFAVGSGILLLYGIRHPKKLYRWSLRMLGIWKLIDTTRNIFNSR</sequence>
<evidence type="ECO:0000313" key="3">
    <source>
        <dbReference type="Proteomes" id="UP000222366"/>
    </source>
</evidence>
<keyword evidence="1" id="KW-0472">Membrane</keyword>
<proteinExistence type="predicted"/>
<accession>A0A2D0KPC1</accession>